<comment type="caution">
    <text evidence="2">The sequence shown here is derived from an EMBL/GenBank/DDBJ whole genome shotgun (WGS) entry which is preliminary data.</text>
</comment>
<evidence type="ECO:0000313" key="3">
    <source>
        <dbReference type="Proteomes" id="UP000325315"/>
    </source>
</evidence>
<evidence type="ECO:0000256" key="1">
    <source>
        <dbReference type="SAM" id="MobiDB-lite"/>
    </source>
</evidence>
<accession>A0A5B6VL08</accession>
<feature type="region of interest" description="Disordered" evidence="1">
    <location>
        <begin position="48"/>
        <end position="74"/>
    </location>
</feature>
<evidence type="ECO:0000313" key="2">
    <source>
        <dbReference type="EMBL" id="KAA3469694.1"/>
    </source>
</evidence>
<protein>
    <submittedName>
        <fullName evidence="2">Uncharacterized protein</fullName>
    </submittedName>
</protein>
<organism evidence="2 3">
    <name type="scientific">Gossypium australe</name>
    <dbReference type="NCBI Taxonomy" id="47621"/>
    <lineage>
        <taxon>Eukaryota</taxon>
        <taxon>Viridiplantae</taxon>
        <taxon>Streptophyta</taxon>
        <taxon>Embryophyta</taxon>
        <taxon>Tracheophyta</taxon>
        <taxon>Spermatophyta</taxon>
        <taxon>Magnoliopsida</taxon>
        <taxon>eudicotyledons</taxon>
        <taxon>Gunneridae</taxon>
        <taxon>Pentapetalae</taxon>
        <taxon>rosids</taxon>
        <taxon>malvids</taxon>
        <taxon>Malvales</taxon>
        <taxon>Malvaceae</taxon>
        <taxon>Malvoideae</taxon>
        <taxon>Gossypium</taxon>
    </lineage>
</organism>
<dbReference type="AlphaFoldDB" id="A0A5B6VL08"/>
<dbReference type="EMBL" id="SMMG02000006">
    <property type="protein sequence ID" value="KAA3469694.1"/>
    <property type="molecule type" value="Genomic_DNA"/>
</dbReference>
<gene>
    <name evidence="2" type="ORF">EPI10_015457</name>
</gene>
<sequence>MITRRERNSGSRIPSGYSMSCHARLKKIRPINGGTPLCRWYHERELAGNSSKRNFERSISAKDSLTRRGKSSWS</sequence>
<name>A0A5B6VL08_9ROSI</name>
<dbReference type="Proteomes" id="UP000325315">
    <property type="component" value="Unassembled WGS sequence"/>
</dbReference>
<reference evidence="3" key="1">
    <citation type="journal article" date="2019" name="Plant Biotechnol. J.">
        <title>Genome sequencing of the Australian wild diploid species Gossypium australe highlights disease resistance and delayed gland morphogenesis.</title>
        <authorList>
            <person name="Cai Y."/>
            <person name="Cai X."/>
            <person name="Wang Q."/>
            <person name="Wang P."/>
            <person name="Zhang Y."/>
            <person name="Cai C."/>
            <person name="Xu Y."/>
            <person name="Wang K."/>
            <person name="Zhou Z."/>
            <person name="Wang C."/>
            <person name="Geng S."/>
            <person name="Li B."/>
            <person name="Dong Q."/>
            <person name="Hou Y."/>
            <person name="Wang H."/>
            <person name="Ai P."/>
            <person name="Liu Z."/>
            <person name="Yi F."/>
            <person name="Sun M."/>
            <person name="An G."/>
            <person name="Cheng J."/>
            <person name="Zhang Y."/>
            <person name="Shi Q."/>
            <person name="Xie Y."/>
            <person name="Shi X."/>
            <person name="Chang Y."/>
            <person name="Huang F."/>
            <person name="Chen Y."/>
            <person name="Hong S."/>
            <person name="Mi L."/>
            <person name="Sun Q."/>
            <person name="Zhang L."/>
            <person name="Zhou B."/>
            <person name="Peng R."/>
            <person name="Zhang X."/>
            <person name="Liu F."/>
        </authorList>
    </citation>
    <scope>NUCLEOTIDE SEQUENCE [LARGE SCALE GENOMIC DNA]</scope>
    <source>
        <strain evidence="3">cv. PA1801</strain>
    </source>
</reference>
<feature type="compositionally biased region" description="Basic and acidic residues" evidence="1">
    <location>
        <begin position="53"/>
        <end position="66"/>
    </location>
</feature>
<proteinExistence type="predicted"/>
<keyword evidence="3" id="KW-1185">Reference proteome</keyword>